<dbReference type="SUPFAM" id="SSF49854">
    <property type="entry name" value="Spermadhesin, CUB domain"/>
    <property type="match status" value="2"/>
</dbReference>
<feature type="domain" description="CUB" evidence="7">
    <location>
        <begin position="401"/>
        <end position="527"/>
    </location>
</feature>
<sequence length="653" mass="73516">MGNNWNSAVLISLLSSVSLTIASNIAGCNDTEISITMHNATSSGNLSSPKYPDWFPGNASCVWILTCPPGRLIKLYLNEVIFNNSSKKHLYLEIRDGVKASSPLILNITAEESKLKENNFAPIIYSSGQKLSLHLKKGLREANGSVRFRISYNSTKPGKSCSAKNTDDENNNILLTTPFLLTTGADLPSEVDCTWKITPSILGILMNITLNINKNLLCRTGNVSIFDGPYGPASKLKHSLCQESGGVSLFTSDVGLSFQLKSSNFSSFLQIQATEDDCIEETNSRYMTKNFHKGLQPLSRTRCQRKFSNPSGPLYIQFFYFQLPDGCENNSVQLFEFHKHSNKSTLRAKFCPPLEWWPDIIIYSGQALIKVQTEASSKINFKYGFFTYIHPSLRLPSIPYCSQYNSPEENANLILTARKDYISSPGMKYSYPPGMFCKWIILPYNITEKEQIRIKFDKFDFSKGYDKDCNQDHIQLDFGNGRVQRYCKATGDPRIIYSGDAKSLNVTFVSTPLYTANRGFLITYDVVLIVPAPPLRQFFSWTVIGVLIGAGCLLIACIAFGIYRWKRKKQHDKVMQRITNERDEQEDTLPDEVATATPTHQGPPPPYTGIGEESYLMQQPKEDQPYPWFSPGTTVMEHSPRERRPGPEMESEV</sequence>
<evidence type="ECO:0000256" key="5">
    <source>
        <dbReference type="SAM" id="Phobius"/>
    </source>
</evidence>
<dbReference type="SMART" id="SM00042">
    <property type="entry name" value="CUB"/>
    <property type="match status" value="2"/>
</dbReference>
<gene>
    <name evidence="9" type="primary">LOC116307842</name>
</gene>
<keyword evidence="2" id="KW-1015">Disulfide bond</keyword>
<accession>A0A6P8J348</accession>
<feature type="domain" description="CUB" evidence="7">
    <location>
        <begin position="28"/>
        <end position="155"/>
    </location>
</feature>
<keyword evidence="5" id="KW-0812">Transmembrane</keyword>
<name>A0A6P8J348_ACTTE</name>
<dbReference type="PANTHER" id="PTHR24251">
    <property type="entry name" value="OVOCHYMASE-RELATED"/>
    <property type="match status" value="1"/>
</dbReference>
<feature type="signal peptide" evidence="6">
    <location>
        <begin position="1"/>
        <end position="22"/>
    </location>
</feature>
<dbReference type="KEGG" id="aten:116307842"/>
<evidence type="ECO:0000256" key="6">
    <source>
        <dbReference type="SAM" id="SignalP"/>
    </source>
</evidence>
<feature type="transmembrane region" description="Helical" evidence="5">
    <location>
        <begin position="538"/>
        <end position="563"/>
    </location>
</feature>
<keyword evidence="5" id="KW-0472">Membrane</keyword>
<dbReference type="InParanoid" id="A0A6P8J348"/>
<reference evidence="9" key="1">
    <citation type="submission" date="2025-08" db="UniProtKB">
        <authorList>
            <consortium name="RefSeq"/>
        </authorList>
    </citation>
    <scope>IDENTIFICATION</scope>
    <source>
        <tissue evidence="9">Tentacle</tissue>
    </source>
</reference>
<evidence type="ECO:0000259" key="7">
    <source>
        <dbReference type="PROSITE" id="PS01180"/>
    </source>
</evidence>
<proteinExistence type="predicted"/>
<evidence type="ECO:0000313" key="9">
    <source>
        <dbReference type="RefSeq" id="XP_031574019.1"/>
    </source>
</evidence>
<dbReference type="Pfam" id="PF00431">
    <property type="entry name" value="CUB"/>
    <property type="match status" value="2"/>
</dbReference>
<dbReference type="PROSITE" id="PS01180">
    <property type="entry name" value="CUB"/>
    <property type="match status" value="2"/>
</dbReference>
<protein>
    <submittedName>
        <fullName evidence="9">Cubilin-like isoform X1</fullName>
    </submittedName>
</protein>
<dbReference type="OrthoDB" id="10329844at2759"/>
<comment type="caution">
    <text evidence="3">Lacks conserved residue(s) required for the propagation of feature annotation.</text>
</comment>
<dbReference type="RefSeq" id="XP_031574019.1">
    <property type="nucleotide sequence ID" value="XM_031718159.1"/>
</dbReference>
<dbReference type="AlphaFoldDB" id="A0A6P8J348"/>
<feature type="compositionally biased region" description="Basic and acidic residues" evidence="4">
    <location>
        <begin position="638"/>
        <end position="647"/>
    </location>
</feature>
<keyword evidence="5" id="KW-1133">Transmembrane helix</keyword>
<dbReference type="CDD" id="cd00041">
    <property type="entry name" value="CUB"/>
    <property type="match status" value="2"/>
</dbReference>
<evidence type="ECO:0000256" key="3">
    <source>
        <dbReference type="PROSITE-ProRule" id="PRU00059"/>
    </source>
</evidence>
<keyword evidence="1" id="KW-0677">Repeat</keyword>
<evidence type="ECO:0000256" key="2">
    <source>
        <dbReference type="ARBA" id="ARBA00023157"/>
    </source>
</evidence>
<dbReference type="InterPro" id="IPR000859">
    <property type="entry name" value="CUB_dom"/>
</dbReference>
<feature type="region of interest" description="Disordered" evidence="4">
    <location>
        <begin position="578"/>
        <end position="653"/>
    </location>
</feature>
<keyword evidence="8" id="KW-1185">Reference proteome</keyword>
<keyword evidence="6" id="KW-0732">Signal</keyword>
<dbReference type="Gene3D" id="2.60.120.290">
    <property type="entry name" value="Spermadhesin, CUB domain"/>
    <property type="match status" value="2"/>
</dbReference>
<evidence type="ECO:0000313" key="8">
    <source>
        <dbReference type="Proteomes" id="UP000515163"/>
    </source>
</evidence>
<evidence type="ECO:0000256" key="4">
    <source>
        <dbReference type="SAM" id="MobiDB-lite"/>
    </source>
</evidence>
<dbReference type="InterPro" id="IPR035914">
    <property type="entry name" value="Sperma_CUB_dom_sf"/>
</dbReference>
<dbReference type="GeneID" id="116307842"/>
<evidence type="ECO:0000256" key="1">
    <source>
        <dbReference type="ARBA" id="ARBA00022737"/>
    </source>
</evidence>
<dbReference type="Proteomes" id="UP000515163">
    <property type="component" value="Unplaced"/>
</dbReference>
<organism evidence="8 9">
    <name type="scientific">Actinia tenebrosa</name>
    <name type="common">Australian red waratah sea anemone</name>
    <dbReference type="NCBI Taxonomy" id="6105"/>
    <lineage>
        <taxon>Eukaryota</taxon>
        <taxon>Metazoa</taxon>
        <taxon>Cnidaria</taxon>
        <taxon>Anthozoa</taxon>
        <taxon>Hexacorallia</taxon>
        <taxon>Actiniaria</taxon>
        <taxon>Actiniidae</taxon>
        <taxon>Actinia</taxon>
    </lineage>
</organism>
<feature type="chain" id="PRO_5028117573" evidence="6">
    <location>
        <begin position="23"/>
        <end position="653"/>
    </location>
</feature>